<evidence type="ECO:0000256" key="2">
    <source>
        <dbReference type="SAM" id="SignalP"/>
    </source>
</evidence>
<evidence type="ECO:0000256" key="1">
    <source>
        <dbReference type="ARBA" id="ARBA00006987"/>
    </source>
</evidence>
<dbReference type="SUPFAM" id="SSF53850">
    <property type="entry name" value="Periplasmic binding protein-like II"/>
    <property type="match status" value="1"/>
</dbReference>
<keyword evidence="2" id="KW-0732">Signal</keyword>
<accession>A0ABX0WEY4</accession>
<gene>
    <name evidence="3" type="ORF">HCX48_03500</name>
</gene>
<feature type="chain" id="PRO_5046757199" evidence="2">
    <location>
        <begin position="36"/>
        <end position="336"/>
    </location>
</feature>
<dbReference type="Gene3D" id="3.40.190.10">
    <property type="entry name" value="Periplasmic binding protein-like II"/>
    <property type="match status" value="1"/>
</dbReference>
<feature type="signal peptide" evidence="2">
    <location>
        <begin position="1"/>
        <end position="35"/>
    </location>
</feature>
<comment type="caution">
    <text evidence="3">The sequence shown here is derived from an EMBL/GenBank/DDBJ whole genome shotgun (WGS) entry which is preliminary data.</text>
</comment>
<dbReference type="PIRSF" id="PIRSF017082">
    <property type="entry name" value="YflP"/>
    <property type="match status" value="1"/>
</dbReference>
<sequence>MIIKRETTMTRRPLSHLFGTLLAAGSLLAAAPIHAADAWPNKPLKLIVAFPPGGASDAVGRIYAEKLSEALKQPVIVENKPGAGTAIAAEAAAKAAPDGYTLSLAPTGQLTVLPHLNKNIPYDPFRDFAPVSIVASVPYVIAASATTPVSNVKELIALAKKEPGKLSYSSCGNGTLCHLSGELFQHLTSTELLHVPYKGSAPAITALLSGEVNLASDTLTILSPQIKSGKAKGLVISGKERSPLIPNVPSATEVGLPQFDVTSWFGIVVPAATPKNIVTRLNQELTRIAKLPEVKERLAGQGLDAAYSTPEAFAKSIQEDSVRWGKIVQISGAKLD</sequence>
<protein>
    <submittedName>
        <fullName evidence="3">Tripartite tricarboxylate transporter substrate binding protein</fullName>
    </submittedName>
</protein>
<name>A0ABX0WEY4_9RHOO</name>
<organism evidence="3 4">
    <name type="scientific">Rhodocyclus gracilis</name>
    <dbReference type="NCBI Taxonomy" id="2929842"/>
    <lineage>
        <taxon>Bacteria</taxon>
        <taxon>Pseudomonadati</taxon>
        <taxon>Pseudomonadota</taxon>
        <taxon>Betaproteobacteria</taxon>
        <taxon>Rhodocyclales</taxon>
        <taxon>Rhodocyclaceae</taxon>
        <taxon>Rhodocyclus</taxon>
    </lineage>
</organism>
<evidence type="ECO:0000313" key="3">
    <source>
        <dbReference type="EMBL" id="NJA88288.1"/>
    </source>
</evidence>
<dbReference type="CDD" id="cd13578">
    <property type="entry name" value="PBP2_Bug27"/>
    <property type="match status" value="1"/>
</dbReference>
<dbReference type="PANTHER" id="PTHR42928">
    <property type="entry name" value="TRICARBOXYLATE-BINDING PROTEIN"/>
    <property type="match status" value="1"/>
</dbReference>
<dbReference type="PANTHER" id="PTHR42928:SF5">
    <property type="entry name" value="BLR1237 PROTEIN"/>
    <property type="match status" value="1"/>
</dbReference>
<comment type="similarity">
    <text evidence="1">Belongs to the UPF0065 (bug) family.</text>
</comment>
<evidence type="ECO:0000313" key="4">
    <source>
        <dbReference type="Proteomes" id="UP000720344"/>
    </source>
</evidence>
<dbReference type="EMBL" id="JAATWB010000002">
    <property type="protein sequence ID" value="NJA88288.1"/>
    <property type="molecule type" value="Genomic_DNA"/>
</dbReference>
<proteinExistence type="inferred from homology"/>
<dbReference type="Proteomes" id="UP000720344">
    <property type="component" value="Unassembled WGS sequence"/>
</dbReference>
<dbReference type="Gene3D" id="3.40.190.150">
    <property type="entry name" value="Bordetella uptake gene, domain 1"/>
    <property type="match status" value="1"/>
</dbReference>
<dbReference type="InterPro" id="IPR005064">
    <property type="entry name" value="BUG"/>
</dbReference>
<keyword evidence="4" id="KW-1185">Reference proteome</keyword>
<dbReference type="InterPro" id="IPR042100">
    <property type="entry name" value="Bug_dom1"/>
</dbReference>
<dbReference type="Pfam" id="PF03401">
    <property type="entry name" value="TctC"/>
    <property type="match status" value="1"/>
</dbReference>
<reference evidence="4" key="1">
    <citation type="submission" date="2020-03" db="EMBL/GenBank/DDBJ databases">
        <title>Whole-genome sequence of the purple nonsulfur bacterium Rhodocyclus tenuis DSM112.</title>
        <authorList>
            <person name="Kyndt J.A."/>
            <person name="Meyer T.E."/>
        </authorList>
    </citation>
    <scope>NUCLEOTIDE SEQUENCE [LARGE SCALE GENOMIC DNA]</scope>
    <source>
        <strain evidence="4">DSM 112</strain>
    </source>
</reference>